<organism evidence="1 3">
    <name type="scientific">Polaribacter dokdonensis DSW-5</name>
    <dbReference type="NCBI Taxonomy" id="1300348"/>
    <lineage>
        <taxon>Bacteria</taxon>
        <taxon>Pseudomonadati</taxon>
        <taxon>Bacteroidota</taxon>
        <taxon>Flavobacteriia</taxon>
        <taxon>Flavobacteriales</taxon>
        <taxon>Flavobacteriaceae</taxon>
    </lineage>
</organism>
<dbReference type="Proteomes" id="UP000037716">
    <property type="component" value="Unassembled WGS sequence"/>
</dbReference>
<evidence type="ECO:0000313" key="1">
    <source>
        <dbReference type="EMBL" id="KOY52965.1"/>
    </source>
</evidence>
<dbReference type="EMBL" id="FNUE01000002">
    <property type="protein sequence ID" value="SEE55237.1"/>
    <property type="molecule type" value="Genomic_DNA"/>
</dbReference>
<comment type="caution">
    <text evidence="1">The sequence shown here is derived from an EMBL/GenBank/DDBJ whole genome shotgun (WGS) entry which is preliminary data.</text>
</comment>
<dbReference type="EMBL" id="LGBR01000001">
    <property type="protein sequence ID" value="KOY52965.1"/>
    <property type="molecule type" value="Genomic_DNA"/>
</dbReference>
<reference evidence="1 3" key="1">
    <citation type="submission" date="2015-07" db="EMBL/GenBank/DDBJ databases">
        <title>Genome of Polaribacter dokdonenesis DSW-5, isolated from seawater off Dokdo in Korea.</title>
        <authorList>
            <person name="Yoon K."/>
            <person name="Song J.Y."/>
            <person name="Kim J.F."/>
        </authorList>
    </citation>
    <scope>NUCLEOTIDE SEQUENCE [LARGE SCALE GENOMIC DNA]</scope>
    <source>
        <strain evidence="1 3">DSW-5</strain>
    </source>
</reference>
<dbReference type="SUPFAM" id="SSF53681">
    <property type="entry name" value="Aspartate/glutamate racemase"/>
    <property type="match status" value="2"/>
</dbReference>
<evidence type="ECO:0000313" key="3">
    <source>
        <dbReference type="Proteomes" id="UP000037716"/>
    </source>
</evidence>
<keyword evidence="4" id="KW-1185">Reference proteome</keyword>
<accession>A0A0M9CJ03</accession>
<dbReference type="OrthoDB" id="9803739at2"/>
<dbReference type="STRING" id="1300348.I602_2525"/>
<reference evidence="2 4" key="2">
    <citation type="submission" date="2016-10" db="EMBL/GenBank/DDBJ databases">
        <authorList>
            <person name="Varghese N."/>
            <person name="Submissions S."/>
        </authorList>
    </citation>
    <scope>NUCLEOTIDE SEQUENCE [LARGE SCALE GENOMIC DNA]</scope>
    <source>
        <strain evidence="2 4">DSW-5</strain>
    </source>
</reference>
<proteinExistence type="predicted"/>
<dbReference type="Proteomes" id="UP000183071">
    <property type="component" value="Unassembled WGS sequence"/>
</dbReference>
<protein>
    <submittedName>
        <fullName evidence="2">Aspartate racemase</fullName>
    </submittedName>
    <submittedName>
        <fullName evidence="1">Glutamate racemase</fullName>
    </submittedName>
</protein>
<dbReference type="Gene3D" id="3.40.50.1860">
    <property type="match status" value="2"/>
</dbReference>
<dbReference type="PATRIC" id="fig|1300348.6.peg.2526"/>
<gene>
    <name evidence="1" type="ORF">I602_2525</name>
    <name evidence="2" type="ORF">SAMN05444353_2299</name>
</gene>
<evidence type="ECO:0000313" key="2">
    <source>
        <dbReference type="EMBL" id="SEE55237.1"/>
    </source>
</evidence>
<sequence length="224" mass="26055">MNTVVGILGLGVRSTNFYSNQLHQKMHNYYGDYHTFPFLNYQIDFNRLNPYLPNNFEKLIPNVNIILKEIEKFKVQHWLVPNITLHETLDKVNHNVSLLHPIELAIKNCIENKITSVVILGTNYTMQSEYLSFNFKNAKIEVKSISNDDKELVNNLRIKIYNSEESSLDMKNYKNLISKYSLDSHIIIACTELSLLTSNLKNKKILDLAQLQINEAFNTFLKTK</sequence>
<name>A0A0M9CJ03_9FLAO</name>
<dbReference type="InterPro" id="IPR001920">
    <property type="entry name" value="Asp/Glu_race"/>
</dbReference>
<dbReference type="AlphaFoldDB" id="A0A0M9CJ03"/>
<dbReference type="GO" id="GO:0047661">
    <property type="term" value="F:amino-acid racemase activity"/>
    <property type="evidence" value="ECO:0007669"/>
    <property type="project" value="InterPro"/>
</dbReference>
<evidence type="ECO:0000313" key="4">
    <source>
        <dbReference type="Proteomes" id="UP000183071"/>
    </source>
</evidence>
<dbReference type="RefSeq" id="WP_053975020.1">
    <property type="nucleotide sequence ID" value="NZ_FNUE01000002.1"/>
</dbReference>